<accession>A0A2Z7AVL1</accession>
<gene>
    <name evidence="2" type="ORF">F511_26673</name>
</gene>
<name>A0A2Z7AVL1_9LAMI</name>
<proteinExistence type="predicted"/>
<organism evidence="2 3">
    <name type="scientific">Dorcoceras hygrometricum</name>
    <dbReference type="NCBI Taxonomy" id="472368"/>
    <lineage>
        <taxon>Eukaryota</taxon>
        <taxon>Viridiplantae</taxon>
        <taxon>Streptophyta</taxon>
        <taxon>Embryophyta</taxon>
        <taxon>Tracheophyta</taxon>
        <taxon>Spermatophyta</taxon>
        <taxon>Magnoliopsida</taxon>
        <taxon>eudicotyledons</taxon>
        <taxon>Gunneridae</taxon>
        <taxon>Pentapetalae</taxon>
        <taxon>asterids</taxon>
        <taxon>lamiids</taxon>
        <taxon>Lamiales</taxon>
        <taxon>Gesneriaceae</taxon>
        <taxon>Didymocarpoideae</taxon>
        <taxon>Trichosporeae</taxon>
        <taxon>Loxocarpinae</taxon>
        <taxon>Dorcoceras</taxon>
    </lineage>
</organism>
<evidence type="ECO:0000313" key="2">
    <source>
        <dbReference type="EMBL" id="KZV25523.1"/>
    </source>
</evidence>
<feature type="non-terminal residue" evidence="2">
    <location>
        <position position="1"/>
    </location>
</feature>
<dbReference type="EMBL" id="KV011868">
    <property type="protein sequence ID" value="KZV25523.1"/>
    <property type="molecule type" value="Genomic_DNA"/>
</dbReference>
<sequence length="145" mass="16588">IEDILISWAETEKVSELFQRRISFMVEQHMRRVVAEHWKNFHKDKSSAHRDIMAIRMLEAELAKTRKSISLFQAKSGLPIAFHERSTDRVASLEIIRLENKAQFVQLTNSTSDEQPDQGKEHQAPEQTVGAAVDPDPAPGAQWKI</sequence>
<dbReference type="AlphaFoldDB" id="A0A2Z7AVL1"/>
<reference evidence="2 3" key="1">
    <citation type="journal article" date="2015" name="Proc. Natl. Acad. Sci. U.S.A.">
        <title>The resurrection genome of Boea hygrometrica: A blueprint for survival of dehydration.</title>
        <authorList>
            <person name="Xiao L."/>
            <person name="Yang G."/>
            <person name="Zhang L."/>
            <person name="Yang X."/>
            <person name="Zhao S."/>
            <person name="Ji Z."/>
            <person name="Zhou Q."/>
            <person name="Hu M."/>
            <person name="Wang Y."/>
            <person name="Chen M."/>
            <person name="Xu Y."/>
            <person name="Jin H."/>
            <person name="Xiao X."/>
            <person name="Hu G."/>
            <person name="Bao F."/>
            <person name="Hu Y."/>
            <person name="Wan P."/>
            <person name="Li L."/>
            <person name="Deng X."/>
            <person name="Kuang T."/>
            <person name="Xiang C."/>
            <person name="Zhu J.K."/>
            <person name="Oliver M.J."/>
            <person name="He Y."/>
        </authorList>
    </citation>
    <scope>NUCLEOTIDE SEQUENCE [LARGE SCALE GENOMIC DNA]</scope>
    <source>
        <strain evidence="3">cv. XS01</strain>
    </source>
</reference>
<feature type="region of interest" description="Disordered" evidence="1">
    <location>
        <begin position="108"/>
        <end position="145"/>
    </location>
</feature>
<evidence type="ECO:0000256" key="1">
    <source>
        <dbReference type="SAM" id="MobiDB-lite"/>
    </source>
</evidence>
<dbReference type="Proteomes" id="UP000250235">
    <property type="component" value="Unassembled WGS sequence"/>
</dbReference>
<protein>
    <submittedName>
        <fullName evidence="2">Uncharacterized protein</fullName>
    </submittedName>
</protein>
<keyword evidence="3" id="KW-1185">Reference proteome</keyword>
<evidence type="ECO:0000313" key="3">
    <source>
        <dbReference type="Proteomes" id="UP000250235"/>
    </source>
</evidence>
<feature type="compositionally biased region" description="Low complexity" evidence="1">
    <location>
        <begin position="129"/>
        <end position="145"/>
    </location>
</feature>